<protein>
    <submittedName>
        <fullName evidence="2">Uncharacterized protein</fullName>
    </submittedName>
</protein>
<dbReference type="Proteomes" id="UP000010953">
    <property type="component" value="Unassembled WGS sequence"/>
</dbReference>
<proteinExistence type="predicted"/>
<evidence type="ECO:0000313" key="2">
    <source>
        <dbReference type="EMBL" id="EMS34584.1"/>
    </source>
</evidence>
<dbReference type="STRING" id="1239962.C943_03271"/>
<gene>
    <name evidence="2" type="ORF">C943_03271</name>
</gene>
<dbReference type="RefSeq" id="WP_008624082.1">
    <property type="nucleotide sequence ID" value="NZ_AMZY02000005.1"/>
</dbReference>
<organism evidence="2 3">
    <name type="scientific">Mariniradius saccharolyticus AK6</name>
    <dbReference type="NCBI Taxonomy" id="1239962"/>
    <lineage>
        <taxon>Bacteria</taxon>
        <taxon>Pseudomonadati</taxon>
        <taxon>Bacteroidota</taxon>
        <taxon>Cytophagia</taxon>
        <taxon>Cytophagales</taxon>
        <taxon>Cyclobacteriaceae</taxon>
        <taxon>Mariniradius</taxon>
    </lineage>
</organism>
<sequence length="104" mass="11717">MQATIKKGTTHDQIGCSQEYFDRYLKGKKLNIVYESNSGYIRVIDQKGEEWGLFKAQYVREKQKGKALPKSEIPQKQTGSPGSGRHPKPDYSWAIPVDRGSADA</sequence>
<evidence type="ECO:0000256" key="1">
    <source>
        <dbReference type="SAM" id="MobiDB-lite"/>
    </source>
</evidence>
<comment type="caution">
    <text evidence="2">The sequence shown here is derived from an EMBL/GenBank/DDBJ whole genome shotgun (WGS) entry which is preliminary data.</text>
</comment>
<evidence type="ECO:0000313" key="3">
    <source>
        <dbReference type="Proteomes" id="UP000010953"/>
    </source>
</evidence>
<dbReference type="OrthoDB" id="9985915at2"/>
<dbReference type="InParanoid" id="M7XIC4"/>
<dbReference type="EMBL" id="AMZY02000005">
    <property type="protein sequence ID" value="EMS34584.1"/>
    <property type="molecule type" value="Genomic_DNA"/>
</dbReference>
<reference evidence="2" key="1">
    <citation type="submission" date="2013-01" db="EMBL/GenBank/DDBJ databases">
        <title>Genome assembly of Mariniradius saccharolyticus AK6.</title>
        <authorList>
            <person name="Vaidya B."/>
            <person name="Khatri I."/>
            <person name="Tanuku N.R.S."/>
            <person name="Subramanian S."/>
            <person name="Pinnaka A."/>
        </authorList>
    </citation>
    <scope>NUCLEOTIDE SEQUENCE [LARGE SCALE GENOMIC DNA]</scope>
    <source>
        <strain evidence="2">AK6</strain>
    </source>
</reference>
<keyword evidence="3" id="KW-1185">Reference proteome</keyword>
<feature type="region of interest" description="Disordered" evidence="1">
    <location>
        <begin position="64"/>
        <end position="104"/>
    </location>
</feature>
<accession>M7XIC4</accession>
<name>M7XIC4_9BACT</name>
<dbReference type="AlphaFoldDB" id="M7XIC4"/>